<dbReference type="Gene3D" id="2.60.120.260">
    <property type="entry name" value="Galactose-binding domain-like"/>
    <property type="match status" value="1"/>
</dbReference>
<dbReference type="InterPro" id="IPR050330">
    <property type="entry name" value="Bact_OuterMem_StrucFunc"/>
</dbReference>
<keyword evidence="5" id="KW-0732">Signal</keyword>
<gene>
    <name evidence="7" type="ORF">P7122_05400</name>
</gene>
<keyword evidence="2 4" id="KW-0472">Membrane</keyword>
<dbReference type="RefSeq" id="WP_278004753.1">
    <property type="nucleotide sequence ID" value="NZ_JARSBN010000002.1"/>
</dbReference>
<comment type="subcellular location">
    <subcellularLocation>
        <location evidence="1">Cell outer membrane</location>
    </subcellularLocation>
</comment>
<evidence type="ECO:0000256" key="2">
    <source>
        <dbReference type="ARBA" id="ARBA00023136"/>
    </source>
</evidence>
<evidence type="ECO:0000313" key="8">
    <source>
        <dbReference type="Proteomes" id="UP001529085"/>
    </source>
</evidence>
<dbReference type="Proteomes" id="UP001529085">
    <property type="component" value="Unassembled WGS sequence"/>
</dbReference>
<dbReference type="PANTHER" id="PTHR30329">
    <property type="entry name" value="STATOR ELEMENT OF FLAGELLAR MOTOR COMPLEX"/>
    <property type="match status" value="1"/>
</dbReference>
<evidence type="ECO:0000259" key="6">
    <source>
        <dbReference type="PROSITE" id="PS51123"/>
    </source>
</evidence>
<evidence type="ECO:0000313" key="7">
    <source>
        <dbReference type="EMBL" id="MDG4715297.1"/>
    </source>
</evidence>
<proteinExistence type="predicted"/>
<dbReference type="SUPFAM" id="SSF103088">
    <property type="entry name" value="OmpA-like"/>
    <property type="match status" value="1"/>
</dbReference>
<dbReference type="InterPro" id="IPR006664">
    <property type="entry name" value="OMP_bac"/>
</dbReference>
<dbReference type="InterPro" id="IPR006665">
    <property type="entry name" value="OmpA-like"/>
</dbReference>
<feature type="signal peptide" evidence="5">
    <location>
        <begin position="1"/>
        <end position="18"/>
    </location>
</feature>
<feature type="chain" id="PRO_5046704921" evidence="5">
    <location>
        <begin position="19"/>
        <end position="370"/>
    </location>
</feature>
<name>A0ABT6FZS3_9FLAO</name>
<sequence>MKPIIFFQFILFSLFLSSQNLVLNPSFETHSTQRCFIYLGSFNSSISDWSIPNFGSTDYFDTCSEEHGSKNYNGFQNPRTGSSYAGLYLYANKNYREYVQGKLSKTLKKGKEYKMTFYLSLADKSSYALKDIEVLITEERLEPCYHSNNCDKVIKPSKEIKSNFEIYSDSKGEYFSSKEHWMEYTFEFTAKGNENYFSIGNFYKNSKAKKQRTVSNSPFYFSYYYIDDVSVEAVEEEKPKEVNFSKTDSQKQKEFQVNKVYTFKNVLFDIDKSELIEASILELNELYKFLKENSNTVIEIYGHTDNSGIEKRNRELSYQRAKAVADYLILQGLDKSKIKMFGFGSSKPFSENNTEKGRALNRRVEFKLIQ</sequence>
<dbReference type="CDD" id="cd07185">
    <property type="entry name" value="OmpA_C-like"/>
    <property type="match status" value="1"/>
</dbReference>
<evidence type="ECO:0000256" key="1">
    <source>
        <dbReference type="ARBA" id="ARBA00004442"/>
    </source>
</evidence>
<comment type="caution">
    <text evidence="7">The sequence shown here is derived from an EMBL/GenBank/DDBJ whole genome shotgun (WGS) entry which is preliminary data.</text>
</comment>
<dbReference type="EMBL" id="JARSBN010000002">
    <property type="protein sequence ID" value="MDG4715297.1"/>
    <property type="molecule type" value="Genomic_DNA"/>
</dbReference>
<reference evidence="7 8" key="1">
    <citation type="submission" date="2023-03" db="EMBL/GenBank/DDBJ databases">
        <title>Strain YYF002 represents a novel species in the genus Winogradskyella isolated from seawater.</title>
        <authorList>
            <person name="Fu Z.-Y."/>
        </authorList>
    </citation>
    <scope>NUCLEOTIDE SEQUENCE [LARGE SCALE GENOMIC DNA]</scope>
    <source>
        <strain evidence="7 8">YYF002</strain>
    </source>
</reference>
<dbReference type="PROSITE" id="PS51123">
    <property type="entry name" value="OMPA_2"/>
    <property type="match status" value="1"/>
</dbReference>
<dbReference type="PANTHER" id="PTHR30329:SF21">
    <property type="entry name" value="LIPOPROTEIN YIAD-RELATED"/>
    <property type="match status" value="1"/>
</dbReference>
<organism evidence="7 8">
    <name type="scientific">Winogradskyella marincola</name>
    <dbReference type="NCBI Taxonomy" id="3037795"/>
    <lineage>
        <taxon>Bacteria</taxon>
        <taxon>Pseudomonadati</taxon>
        <taxon>Bacteroidota</taxon>
        <taxon>Flavobacteriia</taxon>
        <taxon>Flavobacteriales</taxon>
        <taxon>Flavobacteriaceae</taxon>
        <taxon>Winogradskyella</taxon>
    </lineage>
</organism>
<dbReference type="Gene3D" id="3.30.1330.60">
    <property type="entry name" value="OmpA-like domain"/>
    <property type="match status" value="1"/>
</dbReference>
<keyword evidence="8" id="KW-1185">Reference proteome</keyword>
<evidence type="ECO:0000256" key="4">
    <source>
        <dbReference type="PROSITE-ProRule" id="PRU00473"/>
    </source>
</evidence>
<feature type="domain" description="OmpA-like" evidence="6">
    <location>
        <begin position="253"/>
        <end position="370"/>
    </location>
</feature>
<evidence type="ECO:0000256" key="5">
    <source>
        <dbReference type="SAM" id="SignalP"/>
    </source>
</evidence>
<dbReference type="PRINTS" id="PR01021">
    <property type="entry name" value="OMPADOMAIN"/>
</dbReference>
<keyword evidence="3" id="KW-0998">Cell outer membrane</keyword>
<evidence type="ECO:0000256" key="3">
    <source>
        <dbReference type="ARBA" id="ARBA00023237"/>
    </source>
</evidence>
<dbReference type="Pfam" id="PF00691">
    <property type="entry name" value="OmpA"/>
    <property type="match status" value="1"/>
</dbReference>
<dbReference type="InterPro" id="IPR036737">
    <property type="entry name" value="OmpA-like_sf"/>
</dbReference>
<protein>
    <submittedName>
        <fullName evidence="7">OmpA family protein</fullName>
    </submittedName>
</protein>
<accession>A0ABT6FZS3</accession>